<evidence type="ECO:0000313" key="5">
    <source>
        <dbReference type="EMBL" id="MFD1930997.1"/>
    </source>
</evidence>
<dbReference type="Proteomes" id="UP001597368">
    <property type="component" value="Unassembled WGS sequence"/>
</dbReference>
<dbReference type="PRINTS" id="PR00035">
    <property type="entry name" value="HTHGNTR"/>
</dbReference>
<reference evidence="6" key="1">
    <citation type="journal article" date="2019" name="Int. J. Syst. Evol. Microbiol.">
        <title>The Global Catalogue of Microorganisms (GCM) 10K type strain sequencing project: providing services to taxonomists for standard genome sequencing and annotation.</title>
        <authorList>
            <consortium name="The Broad Institute Genomics Platform"/>
            <consortium name="The Broad Institute Genome Sequencing Center for Infectious Disease"/>
            <person name="Wu L."/>
            <person name="Ma J."/>
        </authorList>
    </citation>
    <scope>NUCLEOTIDE SEQUENCE [LARGE SCALE GENOMIC DNA]</scope>
    <source>
        <strain evidence="6">ICMP 6774ER</strain>
    </source>
</reference>
<organism evidence="5 6">
    <name type="scientific">Nonomuraea mangrovi</name>
    <dbReference type="NCBI Taxonomy" id="2316207"/>
    <lineage>
        <taxon>Bacteria</taxon>
        <taxon>Bacillati</taxon>
        <taxon>Actinomycetota</taxon>
        <taxon>Actinomycetes</taxon>
        <taxon>Streptosporangiales</taxon>
        <taxon>Streptosporangiaceae</taxon>
        <taxon>Nonomuraea</taxon>
    </lineage>
</organism>
<dbReference type="InterPro" id="IPR036390">
    <property type="entry name" value="WH_DNA-bd_sf"/>
</dbReference>
<dbReference type="PANTHER" id="PTHR43537:SF24">
    <property type="entry name" value="GLUCONATE OPERON TRANSCRIPTIONAL REPRESSOR"/>
    <property type="match status" value="1"/>
</dbReference>
<dbReference type="Pfam" id="PF07729">
    <property type="entry name" value="FCD"/>
    <property type="match status" value="1"/>
</dbReference>
<dbReference type="InterPro" id="IPR000524">
    <property type="entry name" value="Tscrpt_reg_HTH_GntR"/>
</dbReference>
<dbReference type="Gene3D" id="1.20.120.530">
    <property type="entry name" value="GntR ligand-binding domain-like"/>
    <property type="match status" value="1"/>
</dbReference>
<name>A0ABW4SN53_9ACTN</name>
<protein>
    <submittedName>
        <fullName evidence="5">GntR family transcriptional regulator</fullName>
    </submittedName>
</protein>
<gene>
    <name evidence="5" type="ORF">ACFSKW_05845</name>
</gene>
<keyword evidence="6" id="KW-1185">Reference proteome</keyword>
<dbReference type="InterPro" id="IPR036388">
    <property type="entry name" value="WH-like_DNA-bd_sf"/>
</dbReference>
<keyword evidence="1" id="KW-0805">Transcription regulation</keyword>
<comment type="caution">
    <text evidence="5">The sequence shown here is derived from an EMBL/GenBank/DDBJ whole genome shotgun (WGS) entry which is preliminary data.</text>
</comment>
<feature type="domain" description="HTH gntR-type" evidence="4">
    <location>
        <begin position="8"/>
        <end position="75"/>
    </location>
</feature>
<dbReference type="EMBL" id="JBHUFV010000007">
    <property type="protein sequence ID" value="MFD1930997.1"/>
    <property type="molecule type" value="Genomic_DNA"/>
</dbReference>
<evidence type="ECO:0000313" key="6">
    <source>
        <dbReference type="Proteomes" id="UP001597368"/>
    </source>
</evidence>
<dbReference type="SUPFAM" id="SSF46785">
    <property type="entry name" value="Winged helix' DNA-binding domain"/>
    <property type="match status" value="1"/>
</dbReference>
<keyword evidence="3" id="KW-0804">Transcription</keyword>
<dbReference type="InterPro" id="IPR008920">
    <property type="entry name" value="TF_FadR/GntR_C"/>
</dbReference>
<evidence type="ECO:0000259" key="4">
    <source>
        <dbReference type="PROSITE" id="PS50949"/>
    </source>
</evidence>
<dbReference type="RefSeq" id="WP_379569934.1">
    <property type="nucleotide sequence ID" value="NZ_JBHUFV010000007.1"/>
</dbReference>
<dbReference type="PROSITE" id="PS50949">
    <property type="entry name" value="HTH_GNTR"/>
    <property type="match status" value="1"/>
</dbReference>
<evidence type="ECO:0000256" key="3">
    <source>
        <dbReference type="ARBA" id="ARBA00023163"/>
    </source>
</evidence>
<dbReference type="Gene3D" id="1.10.10.10">
    <property type="entry name" value="Winged helix-like DNA-binding domain superfamily/Winged helix DNA-binding domain"/>
    <property type="match status" value="1"/>
</dbReference>
<sequence>MDSERSVTSARDVAYAYLRNGLMEGYRRPGEILDDATIAQEISVSRTPVREALIQLEREGMVTTPPRRRPKVAEAQPDDLALIIAPLGTLHALAAQLAAPSATSDDVAAMRAHNAELLQAVRDDDFGRARLADMAFHRVLVRRAGNRFLTSSIESLEMHTSRVVSLYFHNRGPDGQSAREHDEIIQAVVDHDGAGAARATRDNYLRGLSLAGEDT</sequence>
<dbReference type="SMART" id="SM00895">
    <property type="entry name" value="FCD"/>
    <property type="match status" value="1"/>
</dbReference>
<accession>A0ABW4SN53</accession>
<evidence type="ECO:0000256" key="1">
    <source>
        <dbReference type="ARBA" id="ARBA00023015"/>
    </source>
</evidence>
<dbReference type="PANTHER" id="PTHR43537">
    <property type="entry name" value="TRANSCRIPTIONAL REGULATOR, GNTR FAMILY"/>
    <property type="match status" value="1"/>
</dbReference>
<evidence type="ECO:0000256" key="2">
    <source>
        <dbReference type="ARBA" id="ARBA00023125"/>
    </source>
</evidence>
<dbReference type="SUPFAM" id="SSF48008">
    <property type="entry name" value="GntR ligand-binding domain-like"/>
    <property type="match status" value="1"/>
</dbReference>
<proteinExistence type="predicted"/>
<dbReference type="InterPro" id="IPR011711">
    <property type="entry name" value="GntR_C"/>
</dbReference>
<dbReference type="SMART" id="SM00345">
    <property type="entry name" value="HTH_GNTR"/>
    <property type="match status" value="1"/>
</dbReference>
<keyword evidence="2" id="KW-0238">DNA-binding</keyword>
<dbReference type="Pfam" id="PF00392">
    <property type="entry name" value="GntR"/>
    <property type="match status" value="1"/>
</dbReference>